<gene>
    <name evidence="2" type="ORF">LCGC14_0536940</name>
</gene>
<dbReference type="AlphaFoldDB" id="A0A0F9RYM9"/>
<name>A0A0F9RYM9_9ZZZZ</name>
<proteinExistence type="predicted"/>
<feature type="transmembrane region" description="Helical" evidence="1">
    <location>
        <begin position="7"/>
        <end position="25"/>
    </location>
</feature>
<dbReference type="EMBL" id="LAZR01000710">
    <property type="protein sequence ID" value="KKN59944.1"/>
    <property type="molecule type" value="Genomic_DNA"/>
</dbReference>
<keyword evidence="1" id="KW-1133">Transmembrane helix</keyword>
<accession>A0A0F9RYM9</accession>
<keyword evidence="1" id="KW-0472">Membrane</keyword>
<reference evidence="2" key="1">
    <citation type="journal article" date="2015" name="Nature">
        <title>Complex archaea that bridge the gap between prokaryotes and eukaryotes.</title>
        <authorList>
            <person name="Spang A."/>
            <person name="Saw J.H."/>
            <person name="Jorgensen S.L."/>
            <person name="Zaremba-Niedzwiedzka K."/>
            <person name="Martijn J."/>
            <person name="Lind A.E."/>
            <person name="van Eijk R."/>
            <person name="Schleper C."/>
            <person name="Guy L."/>
            <person name="Ettema T.J."/>
        </authorList>
    </citation>
    <scope>NUCLEOTIDE SEQUENCE</scope>
</reference>
<evidence type="ECO:0000313" key="2">
    <source>
        <dbReference type="EMBL" id="KKN59944.1"/>
    </source>
</evidence>
<comment type="caution">
    <text evidence="2">The sequence shown here is derived from an EMBL/GenBank/DDBJ whole genome shotgun (WGS) entry which is preliminary data.</text>
</comment>
<organism evidence="2">
    <name type="scientific">marine sediment metagenome</name>
    <dbReference type="NCBI Taxonomy" id="412755"/>
    <lineage>
        <taxon>unclassified sequences</taxon>
        <taxon>metagenomes</taxon>
        <taxon>ecological metagenomes</taxon>
    </lineage>
</organism>
<evidence type="ECO:0000256" key="1">
    <source>
        <dbReference type="SAM" id="Phobius"/>
    </source>
</evidence>
<sequence length="64" mass="7305">MKKSIFLTIYVVVSLLLVWGCAIFIEWDVFIARLTIGERLVISLVFVCFILGLVIILAFIEIDD</sequence>
<keyword evidence="1" id="KW-0812">Transmembrane</keyword>
<feature type="transmembrane region" description="Helical" evidence="1">
    <location>
        <begin position="40"/>
        <end position="60"/>
    </location>
</feature>
<protein>
    <submittedName>
        <fullName evidence="2">Uncharacterized protein</fullName>
    </submittedName>
</protein>